<dbReference type="Proteomes" id="UP000823982">
    <property type="component" value="Unassembled WGS sequence"/>
</dbReference>
<dbReference type="Pfam" id="PF02545">
    <property type="entry name" value="Maf"/>
    <property type="match status" value="1"/>
</dbReference>
<name>A0A9D1EPY0_9FIRM</name>
<comment type="caution">
    <text evidence="4">The sequence shown here is derived from an EMBL/GenBank/DDBJ whole genome shotgun (WGS) entry which is preliminary data.</text>
</comment>
<comment type="catalytic activity">
    <reaction evidence="3">
        <text>dTTP + H2O = dTMP + diphosphate + H(+)</text>
        <dbReference type="Rhea" id="RHEA:28534"/>
        <dbReference type="ChEBI" id="CHEBI:15377"/>
        <dbReference type="ChEBI" id="CHEBI:15378"/>
        <dbReference type="ChEBI" id="CHEBI:33019"/>
        <dbReference type="ChEBI" id="CHEBI:37568"/>
        <dbReference type="ChEBI" id="CHEBI:63528"/>
        <dbReference type="EC" id="3.6.1.9"/>
    </reaction>
</comment>
<reference evidence="4" key="2">
    <citation type="journal article" date="2021" name="PeerJ">
        <title>Extensive microbial diversity within the chicken gut microbiome revealed by metagenomics and culture.</title>
        <authorList>
            <person name="Gilroy R."/>
            <person name="Ravi A."/>
            <person name="Getino M."/>
            <person name="Pursley I."/>
            <person name="Horton D.L."/>
            <person name="Alikhan N.F."/>
            <person name="Baker D."/>
            <person name="Gharbi K."/>
            <person name="Hall N."/>
            <person name="Watson M."/>
            <person name="Adriaenssens E.M."/>
            <person name="Foster-Nyarko E."/>
            <person name="Jarju S."/>
            <person name="Secka A."/>
            <person name="Antonio M."/>
            <person name="Oren A."/>
            <person name="Chaudhuri R.R."/>
            <person name="La Ragione R."/>
            <person name="Hildebrand F."/>
            <person name="Pallen M.J."/>
        </authorList>
    </citation>
    <scope>NUCLEOTIDE SEQUENCE</scope>
    <source>
        <strain evidence="4">CHK157-1446</strain>
    </source>
</reference>
<evidence type="ECO:0000256" key="3">
    <source>
        <dbReference type="HAMAP-Rule" id="MF_00528"/>
    </source>
</evidence>
<protein>
    <recommendedName>
        <fullName evidence="3">dTTP/UTP pyrophosphatase</fullName>
        <shortName evidence="3">dTTPase/UTPase</shortName>
        <ecNumber evidence="3">3.6.1.9</ecNumber>
    </recommendedName>
    <alternativeName>
        <fullName evidence="3">Nucleoside triphosphate pyrophosphatase</fullName>
    </alternativeName>
    <alternativeName>
        <fullName evidence="3">Nucleotide pyrophosphatase</fullName>
        <shortName evidence="3">Nucleotide PPase</shortName>
    </alternativeName>
</protein>
<dbReference type="PIRSF" id="PIRSF006305">
    <property type="entry name" value="Maf"/>
    <property type="match status" value="1"/>
</dbReference>
<feature type="site" description="Important for substrate specificity" evidence="3">
    <location>
        <position position="155"/>
    </location>
</feature>
<comment type="catalytic activity">
    <reaction evidence="3">
        <text>UTP + H2O = UMP + diphosphate + H(+)</text>
        <dbReference type="Rhea" id="RHEA:29395"/>
        <dbReference type="ChEBI" id="CHEBI:15377"/>
        <dbReference type="ChEBI" id="CHEBI:15378"/>
        <dbReference type="ChEBI" id="CHEBI:33019"/>
        <dbReference type="ChEBI" id="CHEBI:46398"/>
        <dbReference type="ChEBI" id="CHEBI:57865"/>
        <dbReference type="EC" id="3.6.1.9"/>
    </reaction>
</comment>
<dbReference type="PANTHER" id="PTHR43213:SF5">
    <property type="entry name" value="BIFUNCTIONAL DTTP_UTP PYROPHOSPHATASE_METHYLTRANSFERASE PROTEIN-RELATED"/>
    <property type="match status" value="1"/>
</dbReference>
<evidence type="ECO:0000256" key="1">
    <source>
        <dbReference type="ARBA" id="ARBA00001968"/>
    </source>
</evidence>
<evidence type="ECO:0000256" key="2">
    <source>
        <dbReference type="ARBA" id="ARBA00022801"/>
    </source>
</evidence>
<dbReference type="GO" id="GO:0009117">
    <property type="term" value="P:nucleotide metabolic process"/>
    <property type="evidence" value="ECO:0007669"/>
    <property type="project" value="UniProtKB-KW"/>
</dbReference>
<gene>
    <name evidence="4" type="primary">maf</name>
    <name evidence="4" type="ORF">IAD01_06940</name>
</gene>
<dbReference type="HAMAP" id="MF_00528">
    <property type="entry name" value="Maf"/>
    <property type="match status" value="1"/>
</dbReference>
<feature type="site" description="Important for substrate specificity" evidence="3">
    <location>
        <position position="15"/>
    </location>
</feature>
<dbReference type="SUPFAM" id="SSF52972">
    <property type="entry name" value="ITPase-like"/>
    <property type="match status" value="1"/>
</dbReference>
<dbReference type="InterPro" id="IPR003697">
    <property type="entry name" value="Maf-like"/>
</dbReference>
<dbReference type="EC" id="3.6.1.9" evidence="3"/>
<keyword evidence="2 3" id="KW-0378">Hydrolase</keyword>
<keyword evidence="3" id="KW-0963">Cytoplasm</keyword>
<comment type="subcellular location">
    <subcellularLocation>
        <location evidence="3">Cytoplasm</location>
    </subcellularLocation>
</comment>
<dbReference type="CDD" id="cd00555">
    <property type="entry name" value="Maf"/>
    <property type="match status" value="1"/>
</dbReference>
<dbReference type="GO" id="GO:0047429">
    <property type="term" value="F:nucleoside triphosphate diphosphatase activity"/>
    <property type="evidence" value="ECO:0007669"/>
    <property type="project" value="UniProtKB-EC"/>
</dbReference>
<keyword evidence="3" id="KW-0546">Nucleotide metabolism</keyword>
<comment type="cofactor">
    <cofactor evidence="1 3">
        <name>a divalent metal cation</name>
        <dbReference type="ChEBI" id="CHEBI:60240"/>
    </cofactor>
</comment>
<dbReference type="InterPro" id="IPR029001">
    <property type="entry name" value="ITPase-like_fam"/>
</dbReference>
<dbReference type="PANTHER" id="PTHR43213">
    <property type="entry name" value="BIFUNCTIONAL DTTP/UTP PYROPHOSPHATASE/METHYLTRANSFERASE PROTEIN-RELATED"/>
    <property type="match status" value="1"/>
</dbReference>
<comment type="function">
    <text evidence="3">Nucleoside triphosphate pyrophosphatase that hydrolyzes dTTP and UTP. May have a dual role in cell division arrest and in preventing the incorporation of modified nucleotides into cellular nucleic acids.</text>
</comment>
<organism evidence="4 5">
    <name type="scientific">Candidatus Faeciplasma gallinarum</name>
    <dbReference type="NCBI Taxonomy" id="2840799"/>
    <lineage>
        <taxon>Bacteria</taxon>
        <taxon>Bacillati</taxon>
        <taxon>Bacillota</taxon>
        <taxon>Clostridia</taxon>
        <taxon>Eubacteriales</taxon>
        <taxon>Oscillospiraceae</taxon>
        <taxon>Oscillospiraceae incertae sedis</taxon>
        <taxon>Candidatus Faeciplasma</taxon>
    </lineage>
</organism>
<feature type="active site" description="Proton acceptor" evidence="3">
    <location>
        <position position="72"/>
    </location>
</feature>
<evidence type="ECO:0000313" key="4">
    <source>
        <dbReference type="EMBL" id="HIS25119.1"/>
    </source>
</evidence>
<dbReference type="EMBL" id="DVIR01000063">
    <property type="protein sequence ID" value="HIS25119.1"/>
    <property type="molecule type" value="Genomic_DNA"/>
</dbReference>
<dbReference type="NCBIfam" id="TIGR00172">
    <property type="entry name" value="maf"/>
    <property type="match status" value="1"/>
</dbReference>
<sequence>MSDNIKFVLASQSPRRAELLKYITPEFEILPSDCDETVPDGVPADEVPQILAVRKALHVRELRPDALVIGCDTVVIIDGVILGKPHDAQDAKRMLRLLSGRTHTVVSGVCICLGSKTLSFTQNTLVSFYDMSDEEIDSYVQECSPLDKAGAYGIQDRGGLFVKHIDGDFYNIVGLPIARLNREIKKLCEIASVR</sequence>
<comment type="similarity">
    <text evidence="3">Belongs to the Maf family. YhdE subfamily.</text>
</comment>
<accession>A0A9D1EPY0</accession>
<comment type="caution">
    <text evidence="3">Lacks conserved residue(s) required for the propagation of feature annotation.</text>
</comment>
<dbReference type="AlphaFoldDB" id="A0A9D1EPY0"/>
<proteinExistence type="inferred from homology"/>
<dbReference type="GO" id="GO:0005737">
    <property type="term" value="C:cytoplasm"/>
    <property type="evidence" value="ECO:0007669"/>
    <property type="project" value="UniProtKB-SubCell"/>
</dbReference>
<evidence type="ECO:0000313" key="5">
    <source>
        <dbReference type="Proteomes" id="UP000823982"/>
    </source>
</evidence>
<feature type="site" description="Important for substrate specificity" evidence="3">
    <location>
        <position position="73"/>
    </location>
</feature>
<dbReference type="Gene3D" id="3.90.950.10">
    <property type="match status" value="1"/>
</dbReference>
<reference evidence="4" key="1">
    <citation type="submission" date="2020-10" db="EMBL/GenBank/DDBJ databases">
        <authorList>
            <person name="Gilroy R."/>
        </authorList>
    </citation>
    <scope>NUCLEOTIDE SEQUENCE</scope>
    <source>
        <strain evidence="4">CHK157-1446</strain>
    </source>
</reference>